<name>A0A2U9ISU8_9CREN</name>
<dbReference type="EMBL" id="CP029287">
    <property type="protein sequence ID" value="AWR99129.1"/>
    <property type="molecule type" value="Genomic_DNA"/>
</dbReference>
<dbReference type="Pfam" id="PF05942">
    <property type="entry name" value="PaREP1"/>
    <property type="match status" value="1"/>
</dbReference>
<sequence length="160" mass="18523">MNNLELPNTILTWLESVSQVEHKRPSDVIVDLVLSSMDTSERLSTLIKLSQEFEEIGDSLITKDLVEAGEAYWRSLSYLMRAVALNMGFEIATYQDHYAFIEYLAYKLGKGSLVVSFVNAERLHGEFHPRPQSPEEFEFRKNHLKSLLVELRYLINELKK</sequence>
<dbReference type="OrthoDB" id="30877at2157"/>
<dbReference type="STRING" id="1293036.GCA_001315825_01547"/>
<dbReference type="AlphaFoldDB" id="A0A2U9ISU8"/>
<gene>
    <name evidence="1" type="ORF">DFR87_04805</name>
</gene>
<dbReference type="InterPro" id="IPR010268">
    <property type="entry name" value="PaREP1"/>
</dbReference>
<dbReference type="Proteomes" id="UP000247586">
    <property type="component" value="Chromosome"/>
</dbReference>
<keyword evidence="2" id="KW-1185">Reference proteome</keyword>
<dbReference type="GeneID" id="36834637"/>
<dbReference type="RefSeq" id="WP_054836663.1">
    <property type="nucleotide sequence ID" value="NZ_BBBA01000008.1"/>
</dbReference>
<proteinExistence type="predicted"/>
<organism evidence="1 2">
    <name type="scientific">Metallosphaera hakonensis JCM 8857 = DSM 7519</name>
    <dbReference type="NCBI Taxonomy" id="1293036"/>
    <lineage>
        <taxon>Archaea</taxon>
        <taxon>Thermoproteota</taxon>
        <taxon>Thermoprotei</taxon>
        <taxon>Sulfolobales</taxon>
        <taxon>Sulfolobaceae</taxon>
        <taxon>Metallosphaera</taxon>
    </lineage>
</organism>
<reference evidence="1" key="1">
    <citation type="submission" date="2018-05" db="EMBL/GenBank/DDBJ databases">
        <title>Complete Genome Sequences of Extremely Thermoacidophilic, Metal-Mobilizing Type-Strain Members of the Archaeal Family Sulfolobaceae: Acidianus brierleyi DSM-1651T, Acidianus sulfidivorans DSM-18786T, Metallosphaera hakonensis DSM-7519T, and Metallosphaera prunae DSM-10039T.</title>
        <authorList>
            <person name="Counts J.A."/>
            <person name="Kelly R.M."/>
        </authorList>
    </citation>
    <scope>NUCLEOTIDE SEQUENCE [LARGE SCALE GENOMIC DNA]</scope>
    <source>
        <strain evidence="1">HO1-1</strain>
    </source>
</reference>
<protein>
    <submittedName>
        <fullName evidence="1">Uncharacterized protein</fullName>
    </submittedName>
</protein>
<evidence type="ECO:0000313" key="1">
    <source>
        <dbReference type="EMBL" id="AWR99129.1"/>
    </source>
</evidence>
<dbReference type="KEGG" id="mhk:DFR87_04805"/>
<evidence type="ECO:0000313" key="2">
    <source>
        <dbReference type="Proteomes" id="UP000247586"/>
    </source>
</evidence>
<accession>A0A2U9ISU8</accession>